<dbReference type="RefSeq" id="XP_038045129.1">
    <property type="nucleotide sequence ID" value="XM_038189201.1"/>
</dbReference>
<dbReference type="EnsemblMetazoa" id="XM_038189194.1">
    <property type="protein sequence ID" value="XP_038045122.1"/>
    <property type="gene ID" value="LOC119719695"/>
</dbReference>
<dbReference type="InterPro" id="IPR044822">
    <property type="entry name" value="Myb_DNA-bind_4"/>
</dbReference>
<dbReference type="CDD" id="cd11378">
    <property type="entry name" value="DUF296"/>
    <property type="match status" value="1"/>
</dbReference>
<feature type="region of interest" description="Disordered" evidence="1">
    <location>
        <begin position="291"/>
        <end position="364"/>
    </location>
</feature>
<keyword evidence="4" id="KW-1185">Reference proteome</keyword>
<dbReference type="Pfam" id="PF13837">
    <property type="entry name" value="Myb_DNA-bind_4"/>
    <property type="match status" value="1"/>
</dbReference>
<sequence length="504" mass="56473">MEMATQDTKPDITPSDIKANEDSSRGEIWTVEDTRHLISIWGDPSIQRKLRGIFRNNTVYDEICRRLREHGVYRTPAQCRNKTKNLRKGFRELKLRNGSNCSKSVTRQSGLFFEQLERVWGQDFHNNPGEFEGQEESLLPIEYRDGDENGRLYDGCSAADDLFLQDGANLSDNEPREYEPQDAAHGHDPSNMASHIYSPRPDSGCMDRDRVGPGSISLVALQQLNHENMERMRDTVLELNRTFLEQQAAAEERRERMSKEHEIQLFEMFLKTSGRTPEPRSVYPVQLSHTDTQQRLKHAQSSQGNMQSAHHNQTQSPSASRLLRVVENQEHARGEKVPAPTKELSSSSSISASSSSSSSVSAPPACSSSLSCLALRLHPGEDIKDSLRRLVEERGIQAACILSCVGSVRRAELRLADSKTVVKLTSNHEIVSLVGTVSTAGMHLHASLADEEGKVIGGHVMGTMEVFTTAEILLGQLPNVVFKREMDQQTGYRELVVEPNRERT</sequence>
<dbReference type="PANTHER" id="PTHR34988">
    <property type="entry name" value="PROTEIN, PUTATIVE-RELATED"/>
    <property type="match status" value="1"/>
</dbReference>
<dbReference type="FunFam" id="1.10.10.60:FF:000032">
    <property type="entry name" value="Zinc finger and SCAN domain-containing 20"/>
    <property type="match status" value="1"/>
</dbReference>
<dbReference type="EnsemblMetazoa" id="XM_038189214.1">
    <property type="protein sequence ID" value="XP_038045142.1"/>
    <property type="gene ID" value="LOC119719695"/>
</dbReference>
<proteinExistence type="predicted"/>
<feature type="region of interest" description="Disordered" evidence="1">
    <location>
        <begin position="1"/>
        <end position="24"/>
    </location>
</feature>
<dbReference type="GeneID" id="119719695"/>
<evidence type="ECO:0000313" key="3">
    <source>
        <dbReference type="EnsemblMetazoa" id="XP_038045122.1"/>
    </source>
</evidence>
<reference evidence="3" key="1">
    <citation type="submission" date="2022-11" db="UniProtKB">
        <authorList>
            <consortium name="EnsemblMetazoa"/>
        </authorList>
    </citation>
    <scope>IDENTIFICATION</scope>
</reference>
<feature type="region of interest" description="Disordered" evidence="1">
    <location>
        <begin position="167"/>
        <end position="211"/>
    </location>
</feature>
<dbReference type="PROSITE" id="PS51742">
    <property type="entry name" value="PPC"/>
    <property type="match status" value="1"/>
</dbReference>
<dbReference type="Proteomes" id="UP000887568">
    <property type="component" value="Unplaced"/>
</dbReference>
<name>A0A913Z0D1_PATMI</name>
<dbReference type="PANTHER" id="PTHR34988:SF1">
    <property type="entry name" value="DNA-BINDING PROTEIN"/>
    <property type="match status" value="1"/>
</dbReference>
<evidence type="ECO:0000313" key="4">
    <source>
        <dbReference type="Proteomes" id="UP000887568"/>
    </source>
</evidence>
<dbReference type="Pfam" id="PF03479">
    <property type="entry name" value="PCC"/>
    <property type="match status" value="1"/>
</dbReference>
<feature type="compositionally biased region" description="Low complexity" evidence="1">
    <location>
        <begin position="344"/>
        <end position="364"/>
    </location>
</feature>
<accession>A0A913Z0D1</accession>
<dbReference type="OMA" id="DESAEMY"/>
<dbReference type="Gene3D" id="3.30.1330.80">
    <property type="entry name" value="Hypothetical protein, similar to alpha- acetolactate decarboxylase, domain 2"/>
    <property type="match status" value="1"/>
</dbReference>
<feature type="compositionally biased region" description="Basic and acidic residues" evidence="1">
    <location>
        <begin position="327"/>
        <end position="336"/>
    </location>
</feature>
<dbReference type="EnsemblMetazoa" id="XM_038189208.1">
    <property type="protein sequence ID" value="XP_038045136.1"/>
    <property type="gene ID" value="LOC119719695"/>
</dbReference>
<dbReference type="RefSeq" id="XP_038045122.1">
    <property type="nucleotide sequence ID" value="XM_038189194.1"/>
</dbReference>
<dbReference type="Gene3D" id="1.10.10.60">
    <property type="entry name" value="Homeodomain-like"/>
    <property type="match status" value="1"/>
</dbReference>
<feature type="compositionally biased region" description="Polar residues" evidence="1">
    <location>
        <begin position="291"/>
        <end position="319"/>
    </location>
</feature>
<evidence type="ECO:0000259" key="2">
    <source>
        <dbReference type="PROSITE" id="PS51742"/>
    </source>
</evidence>
<dbReference type="RefSeq" id="XP_038045142.1">
    <property type="nucleotide sequence ID" value="XM_038189214.1"/>
</dbReference>
<organism evidence="3 4">
    <name type="scientific">Patiria miniata</name>
    <name type="common">Bat star</name>
    <name type="synonym">Asterina miniata</name>
    <dbReference type="NCBI Taxonomy" id="46514"/>
    <lineage>
        <taxon>Eukaryota</taxon>
        <taxon>Metazoa</taxon>
        <taxon>Echinodermata</taxon>
        <taxon>Eleutherozoa</taxon>
        <taxon>Asterozoa</taxon>
        <taxon>Asteroidea</taxon>
        <taxon>Valvatacea</taxon>
        <taxon>Valvatida</taxon>
        <taxon>Asterinidae</taxon>
        <taxon>Patiria</taxon>
    </lineage>
</organism>
<feature type="compositionally biased region" description="Basic and acidic residues" evidence="1">
    <location>
        <begin position="173"/>
        <end position="188"/>
    </location>
</feature>
<protein>
    <recommendedName>
        <fullName evidence="2">PPC domain-containing protein</fullName>
    </recommendedName>
</protein>
<dbReference type="EnsemblMetazoa" id="XM_038189201.1">
    <property type="protein sequence ID" value="XP_038045129.1"/>
    <property type="gene ID" value="LOC119719695"/>
</dbReference>
<dbReference type="InterPro" id="IPR005175">
    <property type="entry name" value="PPC_dom"/>
</dbReference>
<feature type="domain" description="PPC" evidence="2">
    <location>
        <begin position="367"/>
        <end position="498"/>
    </location>
</feature>
<dbReference type="SUPFAM" id="SSF117856">
    <property type="entry name" value="AF0104/ALDC/Ptd012-like"/>
    <property type="match status" value="1"/>
</dbReference>
<dbReference type="RefSeq" id="XP_038045136.1">
    <property type="nucleotide sequence ID" value="XM_038189208.1"/>
</dbReference>
<evidence type="ECO:0000256" key="1">
    <source>
        <dbReference type="SAM" id="MobiDB-lite"/>
    </source>
</evidence>
<dbReference type="AlphaFoldDB" id="A0A913Z0D1"/>
<dbReference type="OrthoDB" id="2156856at2759"/>